<name>A0AC61QY44_9FIRM</name>
<keyword evidence="2" id="KW-1185">Reference proteome</keyword>
<dbReference type="Proteomes" id="UP000307720">
    <property type="component" value="Unassembled WGS sequence"/>
</dbReference>
<evidence type="ECO:0000313" key="1">
    <source>
        <dbReference type="EMBL" id="TGX97661.1"/>
    </source>
</evidence>
<proteinExistence type="predicted"/>
<gene>
    <name evidence="1" type="ORF">E5357_11825</name>
</gene>
<organism evidence="1 2">
    <name type="scientific">Hominisplanchenecus murintestinalis</name>
    <dbReference type="NCBI Taxonomy" id="2941517"/>
    <lineage>
        <taxon>Bacteria</taxon>
        <taxon>Bacillati</taxon>
        <taxon>Bacillota</taxon>
        <taxon>Clostridia</taxon>
        <taxon>Lachnospirales</taxon>
        <taxon>Lachnospiraceae</taxon>
        <taxon>Hominisplanchenecus</taxon>
    </lineage>
</organism>
<sequence length="141" mass="16025">MYFAMNYEQLTAKGMHPGQMPMLNLLARRGGMSQREIARELHVKPPSVAVSIRRLENAGLVVRAADGKDQRISRISLSPKGEKMLEDIQGIFEQNDKLLFRGFNETEECLLRRFLIQIIENMADVQSGQIGMEMEGIKDKC</sequence>
<reference evidence="1" key="1">
    <citation type="submission" date="2019-04" db="EMBL/GenBank/DDBJ databases">
        <title>Microbes associate with the intestines of laboratory mice.</title>
        <authorList>
            <person name="Navarre W."/>
            <person name="Wong E."/>
            <person name="Huang K."/>
            <person name="Tropini C."/>
            <person name="Ng K."/>
            <person name="Yu B."/>
        </authorList>
    </citation>
    <scope>NUCLEOTIDE SEQUENCE</scope>
    <source>
        <strain evidence="1">NM72_1-8</strain>
    </source>
</reference>
<comment type="caution">
    <text evidence="1">The sequence shown here is derived from an EMBL/GenBank/DDBJ whole genome shotgun (WGS) entry which is preliminary data.</text>
</comment>
<dbReference type="EMBL" id="SRZB01000028">
    <property type="protein sequence ID" value="TGX97661.1"/>
    <property type="molecule type" value="Genomic_DNA"/>
</dbReference>
<accession>A0AC61QY44</accession>
<protein>
    <submittedName>
        <fullName evidence="1">MarR family transcriptional regulator</fullName>
    </submittedName>
</protein>
<evidence type="ECO:0000313" key="2">
    <source>
        <dbReference type="Proteomes" id="UP000307720"/>
    </source>
</evidence>